<organism evidence="1 2">
    <name type="scientific">Polymorphobacter multimanifer</name>
    <dbReference type="NCBI Taxonomy" id="1070431"/>
    <lineage>
        <taxon>Bacteria</taxon>
        <taxon>Pseudomonadati</taxon>
        <taxon>Pseudomonadota</taxon>
        <taxon>Alphaproteobacteria</taxon>
        <taxon>Sphingomonadales</taxon>
        <taxon>Sphingosinicellaceae</taxon>
        <taxon>Polymorphobacter</taxon>
    </lineage>
</organism>
<evidence type="ECO:0000313" key="1">
    <source>
        <dbReference type="EMBL" id="MBB6227403.1"/>
    </source>
</evidence>
<evidence type="ECO:0000313" key="2">
    <source>
        <dbReference type="Proteomes" id="UP000538147"/>
    </source>
</evidence>
<dbReference type="AlphaFoldDB" id="A0A841L8W1"/>
<dbReference type="Proteomes" id="UP000538147">
    <property type="component" value="Unassembled WGS sequence"/>
</dbReference>
<comment type="caution">
    <text evidence="1">The sequence shown here is derived from an EMBL/GenBank/DDBJ whole genome shotgun (WGS) entry which is preliminary data.</text>
</comment>
<name>A0A841L8W1_9SPHN</name>
<dbReference type="RefSeq" id="WP_184197933.1">
    <property type="nucleotide sequence ID" value="NZ_BMOX01000033.1"/>
</dbReference>
<reference evidence="1 2" key="1">
    <citation type="submission" date="2020-08" db="EMBL/GenBank/DDBJ databases">
        <title>Genomic Encyclopedia of Type Strains, Phase IV (KMG-IV): sequencing the most valuable type-strain genomes for metagenomic binning, comparative biology and taxonomic classification.</title>
        <authorList>
            <person name="Goeker M."/>
        </authorList>
    </citation>
    <scope>NUCLEOTIDE SEQUENCE [LARGE SCALE GENOMIC DNA]</scope>
    <source>
        <strain evidence="1 2">DSM 102189</strain>
    </source>
</reference>
<accession>A0A841L8W1</accession>
<keyword evidence="2" id="KW-1185">Reference proteome</keyword>
<sequence length="340" mass="38829">MEQVLLWYDGPQILLGSISRNRKIIAVAIADNNHEGQFLGAAVSDEQLLSYDEGKYDLRYLITQCFYGEWYSFLYEPDQDKICFYKINRDSALIIDSIPEAGLFSRSHDPITKLPVAIDYSTEKFSIDGHWQFAELSKFYNQVSDIYHIYNTIRRITEVMPNGNEERQIQSNFLRPFQGGGSYVGMFNSIANDNFDYAPLRFSGVKYNSPGWIEVKGRREQFGQTVALIDHFANFSQSIKTSYTELYSYLSKTNLLSADADVFIMDSVLSEIKQLTLQLCVNLPDIRFGDILKLSSDNYLVTAKVCLSICRRGERLASFFLQGRANYGDIDISTAAMLQD</sequence>
<protein>
    <submittedName>
        <fullName evidence="1">Uncharacterized protein YktA (UPF0223 family)</fullName>
    </submittedName>
</protein>
<dbReference type="EMBL" id="JACIIV010000010">
    <property type="protein sequence ID" value="MBB6227403.1"/>
    <property type="molecule type" value="Genomic_DNA"/>
</dbReference>
<proteinExistence type="predicted"/>
<gene>
    <name evidence="1" type="ORF">FHS79_001569</name>
</gene>